<dbReference type="InterPro" id="IPR050849">
    <property type="entry name" value="HAD-like_hydrolase_phosphatase"/>
</dbReference>
<dbReference type="GeneID" id="30181392"/>
<dbReference type="InterPro" id="IPR036412">
    <property type="entry name" value="HAD-like_sf"/>
</dbReference>
<dbReference type="NCBIfam" id="TIGR01488">
    <property type="entry name" value="HAD-SF-IB"/>
    <property type="match status" value="1"/>
</dbReference>
<dbReference type="SUPFAM" id="SSF56784">
    <property type="entry name" value="HAD-like"/>
    <property type="match status" value="1"/>
</dbReference>
<accession>A0A1E3NH29</accession>
<gene>
    <name evidence="2" type="ORF">PICMEDRAFT_74197</name>
</gene>
<dbReference type="InterPro" id="IPR023214">
    <property type="entry name" value="HAD_sf"/>
</dbReference>
<evidence type="ECO:0000313" key="2">
    <source>
        <dbReference type="EMBL" id="ODQ45437.1"/>
    </source>
</evidence>
<evidence type="ECO:0008006" key="4">
    <source>
        <dbReference type="Google" id="ProtNLM"/>
    </source>
</evidence>
<protein>
    <recommendedName>
        <fullName evidence="4">Phosphatase</fullName>
    </recommendedName>
</protein>
<dbReference type="GO" id="GO:0110130">
    <property type="term" value="F:ribitol-5-phosphatase activity"/>
    <property type="evidence" value="ECO:0007669"/>
    <property type="project" value="EnsemblFungi"/>
</dbReference>
<keyword evidence="3" id="KW-1185">Reference proteome</keyword>
<dbReference type="PANTHER" id="PTHR28181">
    <property type="entry name" value="UPF0655 PROTEIN YCR015C"/>
    <property type="match status" value="1"/>
</dbReference>
<dbReference type="RefSeq" id="XP_019016550.1">
    <property type="nucleotide sequence ID" value="XM_019164705.1"/>
</dbReference>
<evidence type="ECO:0000313" key="3">
    <source>
        <dbReference type="Proteomes" id="UP000094455"/>
    </source>
</evidence>
<name>A0A1E3NH29_9ASCO</name>
<dbReference type="GO" id="GO:0052646">
    <property type="term" value="P:alditol phosphate metabolic process"/>
    <property type="evidence" value="ECO:0007669"/>
    <property type="project" value="EnsemblFungi"/>
</dbReference>
<sequence length="235" mass="26039">MTPPRAIVFTDWDGTVTLQDSNDLLTDNLGMGHPQRMALNDRILDGSLSFRDAFALMLGSVAANGHSLPHCIEYLLQNVKLDPGFSDTIEWCVANDIPLIVVSSGMDVIIETLLKKLLRPQLHPFIQVYSNHVESPNSAGSWNIVYRDDSSFGHDKNQSIQHAAALYYPDPATRGTLFYCGDGVSDVSAARSCDLLFAKQGHDLVDICKRDGINYLEFASFHDILTQIQQELKVS</sequence>
<dbReference type="Proteomes" id="UP000094455">
    <property type="component" value="Unassembled WGS sequence"/>
</dbReference>
<dbReference type="GO" id="GO:0000121">
    <property type="term" value="F:sn-glycerol 1-phosphatase activity"/>
    <property type="evidence" value="ECO:0007669"/>
    <property type="project" value="EnsemblFungi"/>
</dbReference>
<dbReference type="Gene3D" id="3.40.50.1000">
    <property type="entry name" value="HAD superfamily/HAD-like"/>
    <property type="match status" value="1"/>
</dbReference>
<dbReference type="AlphaFoldDB" id="A0A1E3NH29"/>
<dbReference type="GO" id="GO:0050286">
    <property type="term" value="F:sorbitol-6-phosphatase activity"/>
    <property type="evidence" value="ECO:0007669"/>
    <property type="project" value="EnsemblFungi"/>
</dbReference>
<organism evidence="2 3">
    <name type="scientific">Pichia membranifaciens NRRL Y-2026</name>
    <dbReference type="NCBI Taxonomy" id="763406"/>
    <lineage>
        <taxon>Eukaryota</taxon>
        <taxon>Fungi</taxon>
        <taxon>Dikarya</taxon>
        <taxon>Ascomycota</taxon>
        <taxon>Saccharomycotina</taxon>
        <taxon>Pichiomycetes</taxon>
        <taxon>Pichiales</taxon>
        <taxon>Pichiaceae</taxon>
        <taxon>Pichia</taxon>
    </lineage>
</organism>
<dbReference type="OrthoDB" id="10014216at2759"/>
<dbReference type="NCBIfam" id="TIGR01489">
    <property type="entry name" value="DKMTPPase-SF"/>
    <property type="match status" value="1"/>
</dbReference>
<dbReference type="EMBL" id="KV454005">
    <property type="protein sequence ID" value="ODQ45437.1"/>
    <property type="molecule type" value="Genomic_DNA"/>
</dbReference>
<dbReference type="Gene3D" id="3.90.1470.20">
    <property type="match status" value="1"/>
</dbReference>
<dbReference type="GO" id="GO:0043136">
    <property type="term" value="F:sn-glycerol 3-phosphatase activity"/>
    <property type="evidence" value="ECO:0007669"/>
    <property type="project" value="EnsemblFungi"/>
</dbReference>
<dbReference type="Pfam" id="PF12710">
    <property type="entry name" value="HAD"/>
    <property type="match status" value="1"/>
</dbReference>
<dbReference type="STRING" id="763406.A0A1E3NH29"/>
<reference evidence="2 3" key="1">
    <citation type="journal article" date="2016" name="Proc. Natl. Acad. Sci. U.S.A.">
        <title>Comparative genomics of biotechnologically important yeasts.</title>
        <authorList>
            <person name="Riley R."/>
            <person name="Haridas S."/>
            <person name="Wolfe K.H."/>
            <person name="Lopes M.R."/>
            <person name="Hittinger C.T."/>
            <person name="Goeker M."/>
            <person name="Salamov A.A."/>
            <person name="Wisecaver J.H."/>
            <person name="Long T.M."/>
            <person name="Calvey C.H."/>
            <person name="Aerts A.L."/>
            <person name="Barry K.W."/>
            <person name="Choi C."/>
            <person name="Clum A."/>
            <person name="Coughlan A.Y."/>
            <person name="Deshpande S."/>
            <person name="Douglass A.P."/>
            <person name="Hanson S.J."/>
            <person name="Klenk H.-P."/>
            <person name="LaButti K.M."/>
            <person name="Lapidus A."/>
            <person name="Lindquist E.A."/>
            <person name="Lipzen A.M."/>
            <person name="Meier-Kolthoff J.P."/>
            <person name="Ohm R.A."/>
            <person name="Otillar R.P."/>
            <person name="Pangilinan J.L."/>
            <person name="Peng Y."/>
            <person name="Rokas A."/>
            <person name="Rosa C.A."/>
            <person name="Scheuner C."/>
            <person name="Sibirny A.A."/>
            <person name="Slot J.C."/>
            <person name="Stielow J.B."/>
            <person name="Sun H."/>
            <person name="Kurtzman C.P."/>
            <person name="Blackwell M."/>
            <person name="Grigoriev I.V."/>
            <person name="Jeffries T.W."/>
        </authorList>
    </citation>
    <scope>NUCLEOTIDE SEQUENCE [LARGE SCALE GENOMIC DNA]</scope>
    <source>
        <strain evidence="2 3">NRRL Y-2026</strain>
    </source>
</reference>
<keyword evidence="1" id="KW-0378">Hydrolase</keyword>
<proteinExistence type="predicted"/>
<dbReference type="InterPro" id="IPR006384">
    <property type="entry name" value="HAD_hydro_PyrdxlP_Pase-like"/>
</dbReference>
<dbReference type="PANTHER" id="PTHR28181:SF2">
    <property type="entry name" value="PHOSPHORIC MONOESTER HYDROLASE"/>
    <property type="match status" value="1"/>
</dbReference>
<evidence type="ECO:0000256" key="1">
    <source>
        <dbReference type="ARBA" id="ARBA00022801"/>
    </source>
</evidence>